<gene>
    <name evidence="2" type="ORF">X975_22354</name>
</gene>
<evidence type="ECO:0000259" key="1">
    <source>
        <dbReference type="PROSITE" id="PS50060"/>
    </source>
</evidence>
<name>A0A087U377_STEMI</name>
<feature type="non-terminal residue" evidence="2">
    <location>
        <position position="519"/>
    </location>
</feature>
<organism evidence="2 3">
    <name type="scientific">Stegodyphus mimosarum</name>
    <name type="common">African social velvet spider</name>
    <dbReference type="NCBI Taxonomy" id="407821"/>
    <lineage>
        <taxon>Eukaryota</taxon>
        <taxon>Metazoa</taxon>
        <taxon>Ecdysozoa</taxon>
        <taxon>Arthropoda</taxon>
        <taxon>Chelicerata</taxon>
        <taxon>Arachnida</taxon>
        <taxon>Araneae</taxon>
        <taxon>Araneomorphae</taxon>
        <taxon>Entelegynae</taxon>
        <taxon>Eresoidea</taxon>
        <taxon>Eresidae</taxon>
        <taxon>Stegodyphus</taxon>
    </lineage>
</organism>
<dbReference type="SMART" id="SM00137">
    <property type="entry name" value="MAM"/>
    <property type="match status" value="2"/>
</dbReference>
<dbReference type="InterPro" id="IPR000998">
    <property type="entry name" value="MAM_dom"/>
</dbReference>
<evidence type="ECO:0000313" key="3">
    <source>
        <dbReference type="Proteomes" id="UP000054359"/>
    </source>
</evidence>
<dbReference type="SUPFAM" id="SSF49899">
    <property type="entry name" value="Concanavalin A-like lectins/glucanases"/>
    <property type="match status" value="4"/>
</dbReference>
<dbReference type="PANTHER" id="PTHR23282:SF101">
    <property type="entry name" value="MAM DOMAIN-CONTAINING PROTEIN"/>
    <property type="match status" value="1"/>
</dbReference>
<dbReference type="OMA" id="AHENIWH"/>
<dbReference type="InterPro" id="IPR013320">
    <property type="entry name" value="ConA-like_dom_sf"/>
</dbReference>
<dbReference type="EMBL" id="KK117941">
    <property type="protein sequence ID" value="KFM71816.1"/>
    <property type="molecule type" value="Genomic_DNA"/>
</dbReference>
<dbReference type="GO" id="GO:0016020">
    <property type="term" value="C:membrane"/>
    <property type="evidence" value="ECO:0007669"/>
    <property type="project" value="InterPro"/>
</dbReference>
<feature type="domain" description="MAM" evidence="1">
    <location>
        <begin position="112"/>
        <end position="262"/>
    </location>
</feature>
<dbReference type="CDD" id="cd06263">
    <property type="entry name" value="MAM"/>
    <property type="match status" value="3"/>
</dbReference>
<protein>
    <submittedName>
        <fullName evidence="2">Apical endosomal glycoprotein</fullName>
    </submittedName>
</protein>
<dbReference type="STRING" id="407821.A0A087U377"/>
<dbReference type="AlphaFoldDB" id="A0A087U377"/>
<dbReference type="PANTHER" id="PTHR23282">
    <property type="entry name" value="APICAL ENDOSOMAL GLYCOPROTEIN PRECURSOR"/>
    <property type="match status" value="1"/>
</dbReference>
<proteinExistence type="predicted"/>
<dbReference type="OrthoDB" id="6433501at2759"/>
<sequence length="519" mass="59327">MYIVADKDLTYGNKAHLVSLKQEPTEKRCFSFWYHMFGQGGTLNIIIRTDTQNSTIWRKSNSQGNAWKSGMRTIRSEDPYSIIIEGILGSFKGHVIAIDDIEIYEEECPHPVACDFEADFCEWKPQNWILQTGQNHIPSRDHTTDTRTGKYAVLSESNGRLISPDYNYTRNDYCLNFWYFIEGDRGTKLQIIKSQLTSESGEKVLWTQVGEPDVKGQWEHSKASITGISNGNYNIVIFGCKKNESTVVAVDDIAMEDEVCSPYGSCNFERDFCTWRNLRYPYSIGIEWSRSSGPTTTQGPSVDVTTGSVEGWYVYVTGNTELVWERAVLESEILHYAPTACFTFWYHMNGLGLLKMVLVNHTDSKIYNEVNIFGNQDDNWYQVKRLVKDLPPIYKVRFIGTRERTSEIALDEIFIQPDSCTDPTVPTSPLTDFPLSAWDCDFENGDSCGWINGGAWVVQDGRKALISELGPTLDHTRKDVLGRYAYYKPLNGSGHDLISMEIDTSNQEYCFQFWYYLHS</sequence>
<dbReference type="PROSITE" id="PS50060">
    <property type="entry name" value="MAM_2"/>
    <property type="match status" value="4"/>
</dbReference>
<keyword evidence="3" id="KW-1185">Reference proteome</keyword>
<reference evidence="2 3" key="1">
    <citation type="submission" date="2013-11" db="EMBL/GenBank/DDBJ databases">
        <title>Genome sequencing of Stegodyphus mimosarum.</title>
        <authorList>
            <person name="Bechsgaard J."/>
        </authorList>
    </citation>
    <scope>NUCLEOTIDE SEQUENCE [LARGE SCALE GENOMIC DNA]</scope>
</reference>
<dbReference type="InterPro" id="IPR051560">
    <property type="entry name" value="MAM_domain-containing"/>
</dbReference>
<evidence type="ECO:0000313" key="2">
    <source>
        <dbReference type="EMBL" id="KFM71816.1"/>
    </source>
</evidence>
<feature type="domain" description="MAM" evidence="1">
    <location>
        <begin position="1"/>
        <end position="110"/>
    </location>
</feature>
<accession>A0A087U377</accession>
<dbReference type="Pfam" id="PF00629">
    <property type="entry name" value="MAM"/>
    <property type="match status" value="4"/>
</dbReference>
<feature type="domain" description="MAM" evidence="1">
    <location>
        <begin position="264"/>
        <end position="422"/>
    </location>
</feature>
<dbReference type="Proteomes" id="UP000054359">
    <property type="component" value="Unassembled WGS sequence"/>
</dbReference>
<dbReference type="Gene3D" id="2.60.120.200">
    <property type="match status" value="4"/>
</dbReference>
<feature type="domain" description="MAM" evidence="1">
    <location>
        <begin position="438"/>
        <end position="519"/>
    </location>
</feature>